<sequence length="619" mass="62812">MELADGATFTLDNALINRYWNDDDRLINVLSGSAFTNSGEITVSDSSLIYALGAGSSAINNKTIEVNRTSAAHTANVGSVSAMFAEGGSVVTNNGRIIGKILNQDGIFNSNNERRISNPGWINNGVISQNMMEAFGAGSRGINNATGEIEVYGRGSAMAAADNANMDNYGKITTDAMWKSADDTTELPANVLSSTVRDFAVGMDAGADNSGNSYGRNATATNHQGATITINNAGAGMVAYGNNQVINQGTINLEKNENYDASKPLVGMAVYKGGTAINDTTGVININAENGQAFYSDGNAGNRIVNRGQITLGEHASTGADNSAEIASAEFADGSILTGTTTLSKNTSVMPGSTVSNTGTVDGTSTLTVDGTYNNQTGAVTSVPLTVNASGVVNNNGTLNSGNYKSQTLNVTSGTLNNTGTINGSVRTTGSAKVNNSGTITQGFDISGTTSLVNSGTVASGPTGSGGDTTLMYLRDSSVLTNDTAGTVMLNTAKNSMYLASKSTFVNKGSVEMSQASNGGAINLNSGGGVVINQGTMTGNGATMVNVRSGGTASATTGWIWNQTGGVMDFTAGTGNNAVAINTTGSSGIKSLNDGTINLHGNGAIGMKGSNTSQLVNNG</sequence>
<protein>
    <submittedName>
        <fullName evidence="1">Uncharacterized protein</fullName>
    </submittedName>
</protein>
<proteinExistence type="predicted"/>
<reference evidence="1 2" key="1">
    <citation type="submission" date="2018-01" db="EMBL/GenBank/DDBJ databases">
        <title>Complete genome sequences of 14 Citrobacter spp. isolated from plant in Canada.</title>
        <authorList>
            <person name="Bhandare S.G."/>
            <person name="Colavecchio A."/>
            <person name="Jeukens J."/>
            <person name="Emond-Rheault J.-G."/>
            <person name="Freschi L."/>
            <person name="Hamel J."/>
            <person name="Kukavica-Ibrulj I."/>
            <person name="Levesque R."/>
            <person name="Goodridge L."/>
        </authorList>
    </citation>
    <scope>NUCLEOTIDE SEQUENCE [LARGE SCALE GENOMIC DNA]</scope>
    <source>
        <strain evidence="1 2">S1285</strain>
    </source>
</reference>
<evidence type="ECO:0000313" key="2">
    <source>
        <dbReference type="Proteomes" id="UP000237003"/>
    </source>
</evidence>
<dbReference type="EMBL" id="PQLX01000024">
    <property type="protein sequence ID" value="POU58961.1"/>
    <property type="molecule type" value="Genomic_DNA"/>
</dbReference>
<gene>
    <name evidence="1" type="ORF">C3430_27240</name>
</gene>
<name>A0A2S4RPV1_CITAM</name>
<feature type="non-terminal residue" evidence="1">
    <location>
        <position position="619"/>
    </location>
</feature>
<dbReference type="AlphaFoldDB" id="A0A2S4RPV1"/>
<organism evidence="1 2">
    <name type="scientific">Citrobacter amalonaticus</name>
    <dbReference type="NCBI Taxonomy" id="35703"/>
    <lineage>
        <taxon>Bacteria</taxon>
        <taxon>Pseudomonadati</taxon>
        <taxon>Pseudomonadota</taxon>
        <taxon>Gammaproteobacteria</taxon>
        <taxon>Enterobacterales</taxon>
        <taxon>Enterobacteriaceae</taxon>
        <taxon>Citrobacter</taxon>
    </lineage>
</organism>
<comment type="caution">
    <text evidence="1">The sequence shown here is derived from an EMBL/GenBank/DDBJ whole genome shotgun (WGS) entry which is preliminary data.</text>
</comment>
<evidence type="ECO:0000313" key="1">
    <source>
        <dbReference type="EMBL" id="POU58961.1"/>
    </source>
</evidence>
<accession>A0A2S4RPV1</accession>
<dbReference type="Proteomes" id="UP000237003">
    <property type="component" value="Unassembled WGS sequence"/>
</dbReference>